<dbReference type="InterPro" id="IPR014472">
    <property type="entry name" value="CHOPT"/>
</dbReference>
<proteinExistence type="inferred from homology"/>
<dbReference type="GO" id="GO:0008610">
    <property type="term" value="P:lipid biosynthetic process"/>
    <property type="evidence" value="ECO:0007669"/>
    <property type="project" value="UniProtKB-ARBA"/>
</dbReference>
<accession>A0A2P6NR26</accession>
<evidence type="ECO:0000256" key="3">
    <source>
        <dbReference type="ARBA" id="ARBA00023136"/>
    </source>
</evidence>
<dbReference type="EMBL" id="MDYQ01000031">
    <property type="protein sequence ID" value="PRP86417.1"/>
    <property type="molecule type" value="Genomic_DNA"/>
</dbReference>
<dbReference type="InterPro" id="IPR043130">
    <property type="entry name" value="CDP-OH_PTrfase_TM_dom"/>
</dbReference>
<comment type="caution">
    <text evidence="5">The sequence shown here is derived from an EMBL/GenBank/DDBJ whole genome shotgun (WGS) entry which is preliminary data.</text>
</comment>
<evidence type="ECO:0000256" key="2">
    <source>
        <dbReference type="ARBA" id="ARBA00010441"/>
    </source>
</evidence>
<feature type="transmembrane region" description="Helical" evidence="4">
    <location>
        <begin position="252"/>
        <end position="272"/>
    </location>
</feature>
<feature type="transmembrane region" description="Helical" evidence="4">
    <location>
        <begin position="213"/>
        <end position="231"/>
    </location>
</feature>
<sequence length="381" mass="42338">MATKELRRGDPLSILGPFISSKGAKALLDYTYHGQDHSILAPTMYKIWAIFFYLVPKGVSPNVVTLSGLAAVLFAVFWANLGLASSSTICYILAVSVFIYQTADALDGMQGRRVGMYQNPTTEMFDHGVDSCVTVITALTSIVFVLELHHPVPIMLLMFSGFIGFHAPTYEHLITNTMVFRGGPTNPTEALVITQLILILAGTFPWIFHLSPFYLGGLVLLAVGGSSLTMMHSVRELNKYYKGDQEKTMRSALAGWGPLIFVILVDSCWFPFLGEYYQKHNMLCLLAMSVPWNYSIFRTILQEITSDKDIDTLSVLYGQTPALIPLLGMVLGLPFSVSVPLSLASSLFIYMYTVVVSLREVCDALGMEHFWSIRDERLIKK</sequence>
<reference evidence="5 6" key="1">
    <citation type="journal article" date="2018" name="Genome Biol. Evol.">
        <title>Multiple Roots of Fruiting Body Formation in Amoebozoa.</title>
        <authorList>
            <person name="Hillmann F."/>
            <person name="Forbes G."/>
            <person name="Novohradska S."/>
            <person name="Ferling I."/>
            <person name="Riege K."/>
            <person name="Groth M."/>
            <person name="Westermann M."/>
            <person name="Marz M."/>
            <person name="Spaller T."/>
            <person name="Winckler T."/>
            <person name="Schaap P."/>
            <person name="Glockner G."/>
        </authorList>
    </citation>
    <scope>NUCLEOTIDE SEQUENCE [LARGE SCALE GENOMIC DNA]</scope>
    <source>
        <strain evidence="5 6">Jena</strain>
    </source>
</reference>
<keyword evidence="6" id="KW-1185">Reference proteome</keyword>
<dbReference type="OrthoDB" id="196717at2759"/>
<evidence type="ECO:0000313" key="6">
    <source>
        <dbReference type="Proteomes" id="UP000241769"/>
    </source>
</evidence>
<dbReference type="STRING" id="1890364.A0A2P6NR26"/>
<feature type="transmembrane region" description="Helical" evidence="4">
    <location>
        <begin position="85"/>
        <end position="103"/>
    </location>
</feature>
<dbReference type="AlphaFoldDB" id="A0A2P6NR26"/>
<dbReference type="InParanoid" id="A0A2P6NR26"/>
<evidence type="ECO:0000256" key="4">
    <source>
        <dbReference type="SAM" id="Phobius"/>
    </source>
</evidence>
<feature type="transmembrane region" description="Helical" evidence="4">
    <location>
        <begin position="152"/>
        <end position="170"/>
    </location>
</feature>
<organism evidence="5 6">
    <name type="scientific">Planoprotostelium fungivorum</name>
    <dbReference type="NCBI Taxonomy" id="1890364"/>
    <lineage>
        <taxon>Eukaryota</taxon>
        <taxon>Amoebozoa</taxon>
        <taxon>Evosea</taxon>
        <taxon>Variosea</taxon>
        <taxon>Cavosteliida</taxon>
        <taxon>Cavosteliaceae</taxon>
        <taxon>Planoprotostelium</taxon>
    </lineage>
</organism>
<gene>
    <name evidence="5" type="ORF">PROFUN_05336</name>
</gene>
<feature type="transmembrane region" description="Helical" evidence="4">
    <location>
        <begin position="190"/>
        <end position="207"/>
    </location>
</feature>
<feature type="transmembrane region" description="Helical" evidence="4">
    <location>
        <begin position="322"/>
        <end position="350"/>
    </location>
</feature>
<comment type="subcellular location">
    <subcellularLocation>
        <location evidence="1">Membrane</location>
    </subcellularLocation>
</comment>
<dbReference type="GO" id="GO:0016020">
    <property type="term" value="C:membrane"/>
    <property type="evidence" value="ECO:0007669"/>
    <property type="project" value="UniProtKB-SubCell"/>
</dbReference>
<keyword evidence="5" id="KW-0808">Transferase</keyword>
<evidence type="ECO:0000256" key="1">
    <source>
        <dbReference type="ARBA" id="ARBA00004370"/>
    </source>
</evidence>
<dbReference type="PANTHER" id="PTHR10414">
    <property type="entry name" value="ETHANOLAMINEPHOSPHOTRANSFERASE"/>
    <property type="match status" value="1"/>
</dbReference>
<keyword evidence="4" id="KW-1133">Transmembrane helix</keyword>
<keyword evidence="4" id="KW-0812">Transmembrane</keyword>
<keyword evidence="3 4" id="KW-0472">Membrane</keyword>
<comment type="similarity">
    <text evidence="2">Belongs to the CDP-alcohol phosphatidyltransferase class-I family.</text>
</comment>
<name>A0A2P6NR26_9EUKA</name>
<dbReference type="Proteomes" id="UP000241769">
    <property type="component" value="Unassembled WGS sequence"/>
</dbReference>
<dbReference type="PANTHER" id="PTHR10414:SF37">
    <property type="entry name" value="BB IN A BOXCAR, ISOFORM C"/>
    <property type="match status" value="1"/>
</dbReference>
<dbReference type="GO" id="GO:0016740">
    <property type="term" value="F:transferase activity"/>
    <property type="evidence" value="ECO:0007669"/>
    <property type="project" value="UniProtKB-KW"/>
</dbReference>
<evidence type="ECO:0000313" key="5">
    <source>
        <dbReference type="EMBL" id="PRP86417.1"/>
    </source>
</evidence>
<dbReference type="Gene3D" id="1.20.120.1760">
    <property type="match status" value="1"/>
</dbReference>
<protein>
    <submittedName>
        <fullName evidence="5">Alcohol phosphatidyl transferase</fullName>
    </submittedName>
</protein>
<feature type="transmembrane region" description="Helical" evidence="4">
    <location>
        <begin position="124"/>
        <end position="146"/>
    </location>
</feature>